<accession>A0AAV4TL64</accession>
<gene>
    <name evidence="1" type="ORF">CEXT_722461</name>
</gene>
<dbReference type="EMBL" id="BPLR01011485">
    <property type="protein sequence ID" value="GIY46819.1"/>
    <property type="molecule type" value="Genomic_DNA"/>
</dbReference>
<dbReference type="Proteomes" id="UP001054945">
    <property type="component" value="Unassembled WGS sequence"/>
</dbReference>
<keyword evidence="2" id="KW-1185">Reference proteome</keyword>
<reference evidence="1 2" key="1">
    <citation type="submission" date="2021-06" db="EMBL/GenBank/DDBJ databases">
        <title>Caerostris extrusa draft genome.</title>
        <authorList>
            <person name="Kono N."/>
            <person name="Arakawa K."/>
        </authorList>
    </citation>
    <scope>NUCLEOTIDE SEQUENCE [LARGE SCALE GENOMIC DNA]</scope>
</reference>
<dbReference type="AlphaFoldDB" id="A0AAV4TL64"/>
<proteinExistence type="predicted"/>
<organism evidence="1 2">
    <name type="scientific">Caerostris extrusa</name>
    <name type="common">Bark spider</name>
    <name type="synonym">Caerostris bankana</name>
    <dbReference type="NCBI Taxonomy" id="172846"/>
    <lineage>
        <taxon>Eukaryota</taxon>
        <taxon>Metazoa</taxon>
        <taxon>Ecdysozoa</taxon>
        <taxon>Arthropoda</taxon>
        <taxon>Chelicerata</taxon>
        <taxon>Arachnida</taxon>
        <taxon>Araneae</taxon>
        <taxon>Araneomorphae</taxon>
        <taxon>Entelegynae</taxon>
        <taxon>Araneoidea</taxon>
        <taxon>Araneidae</taxon>
        <taxon>Caerostris</taxon>
    </lineage>
</organism>
<protein>
    <submittedName>
        <fullName evidence="1">Uncharacterized protein</fullName>
    </submittedName>
</protein>
<evidence type="ECO:0000313" key="1">
    <source>
        <dbReference type="EMBL" id="GIY46819.1"/>
    </source>
</evidence>
<comment type="caution">
    <text evidence="1">The sequence shown here is derived from an EMBL/GenBank/DDBJ whole genome shotgun (WGS) entry which is preliminary data.</text>
</comment>
<evidence type="ECO:0000313" key="2">
    <source>
        <dbReference type="Proteomes" id="UP001054945"/>
    </source>
</evidence>
<name>A0AAV4TL64_CAEEX</name>
<sequence>MHKNVNNLESTGDKNFNHTSSLCILDFEDLISESFPESSTGFTDANQSELTNHVLTQPNETNPSCVNKEYDSLKIDSLNTIEEWNESDWDELSQFIEREI</sequence>